<organism evidence="2 3">
    <name type="scientific">Myceligenerans crystallogenes</name>
    <dbReference type="NCBI Taxonomy" id="316335"/>
    <lineage>
        <taxon>Bacteria</taxon>
        <taxon>Bacillati</taxon>
        <taxon>Actinomycetota</taxon>
        <taxon>Actinomycetes</taxon>
        <taxon>Micrococcales</taxon>
        <taxon>Promicromonosporaceae</taxon>
        <taxon>Myceligenerans</taxon>
    </lineage>
</organism>
<keyword evidence="1" id="KW-0472">Membrane</keyword>
<evidence type="ECO:0000313" key="3">
    <source>
        <dbReference type="Proteomes" id="UP001501094"/>
    </source>
</evidence>
<reference evidence="3" key="1">
    <citation type="journal article" date="2019" name="Int. J. Syst. Evol. Microbiol.">
        <title>The Global Catalogue of Microorganisms (GCM) 10K type strain sequencing project: providing services to taxonomists for standard genome sequencing and annotation.</title>
        <authorList>
            <consortium name="The Broad Institute Genomics Platform"/>
            <consortium name="The Broad Institute Genome Sequencing Center for Infectious Disease"/>
            <person name="Wu L."/>
            <person name="Ma J."/>
        </authorList>
    </citation>
    <scope>NUCLEOTIDE SEQUENCE [LARGE SCALE GENOMIC DNA]</scope>
    <source>
        <strain evidence="3">JCM 14326</strain>
    </source>
</reference>
<evidence type="ECO:0008006" key="4">
    <source>
        <dbReference type="Google" id="ProtNLM"/>
    </source>
</evidence>
<feature type="transmembrane region" description="Helical" evidence="1">
    <location>
        <begin position="45"/>
        <end position="65"/>
    </location>
</feature>
<comment type="caution">
    <text evidence="2">The sequence shown here is derived from an EMBL/GenBank/DDBJ whole genome shotgun (WGS) entry which is preliminary data.</text>
</comment>
<proteinExistence type="predicted"/>
<feature type="transmembrane region" description="Helical" evidence="1">
    <location>
        <begin position="71"/>
        <end position="91"/>
    </location>
</feature>
<name>A0ABP4ZTI7_9MICO</name>
<evidence type="ECO:0000313" key="2">
    <source>
        <dbReference type="EMBL" id="GAA1869897.1"/>
    </source>
</evidence>
<dbReference type="RefSeq" id="WP_344104581.1">
    <property type="nucleotide sequence ID" value="NZ_BAAANL010000006.1"/>
</dbReference>
<protein>
    <recommendedName>
        <fullName evidence="4">YcxB-like protein</fullName>
    </recommendedName>
</protein>
<dbReference type="EMBL" id="BAAANL010000006">
    <property type="protein sequence ID" value="GAA1869897.1"/>
    <property type="molecule type" value="Genomic_DNA"/>
</dbReference>
<dbReference type="Proteomes" id="UP001501094">
    <property type="component" value="Unassembled WGS sequence"/>
</dbReference>
<keyword evidence="3" id="KW-1185">Reference proteome</keyword>
<keyword evidence="1" id="KW-0812">Transmembrane</keyword>
<keyword evidence="1" id="KW-1133">Transmembrane helix</keyword>
<accession>A0ABP4ZTI7</accession>
<evidence type="ECO:0000256" key="1">
    <source>
        <dbReference type="SAM" id="Phobius"/>
    </source>
</evidence>
<gene>
    <name evidence="2" type="ORF">GCM10009751_31000</name>
</gene>
<sequence>MRDDDAPAQAAVPPSDTLIEGSYQPVRDDYREYVRLMPTTRAMPVIGTVMVVLCLVLIALCATSGDTEPLVLTVVTAAFAGLCFGYTRWMAAMLWRAAVLREHTSLRLTGTHVASAGVSSSQEIAWTAIRRAKETDTAFHLDLSTGLVAIRLMMPKRAFRVEEHAAVRQLIREKVSQVDGRRRPAERTVG</sequence>